<evidence type="ECO:0008006" key="9">
    <source>
        <dbReference type="Google" id="ProtNLM"/>
    </source>
</evidence>
<protein>
    <recommendedName>
        <fullName evidence="9">Siderophore iron transporter mirB</fullName>
    </recommendedName>
</protein>
<feature type="transmembrane region" description="Helical" evidence="6">
    <location>
        <begin position="470"/>
        <end position="490"/>
    </location>
</feature>
<sequence>MATANVGQMQKKKVAGMRVVAEHHHQFDANHHHHHHHHSVDDKKKITESIRSNEKDETVQHHKPNDLDSVDSNQPAGVKKMEAITIVWTKNWLVAAYASPQNSIMIISFMNSLQQQANYSWTPYVTSSFRLHGLTGITAIVANIVGGVSRLPLAKFIDLVGRPQGFLICLVCVVLSLLLMGLCQNVQTYAAAQVFYWSGMNGMDYVFLIFIADTSLMQNRLIWFAWQNTPYIVNTFAGPLLGQRILIDSTWRWGYGIFAIITPIIGISFWAIFWLMGRRAQQVGGVNTKVKSGRTLLQSIRYWVVEFDVVGLLLVCGGLSIFFLPFSLAAFQKKGWTSPMFVCMIIFGLILIALFAAWERFFAPKTFFPFHLLKDPSVVAACMLGFNTWIAFYSYKMYYTSYLQVVFGLSVSRAGYITNIYNIVSCTWGVAISYAFRYTDTYKWGAYIAMPIQVLMTGLLIHFRAPGTHIGLLVMVEIIGAMSNGMLLQIEQISVMAAVPHEYMATAIALLATITSIGGSVGQTISAAIWTQVVPQKIVEYLPTMAKHEAHDLYDSLPSVLAFPMDSLERQAVIRAYSDAQKIMLIVGTCALVPCFLWVGMLKNYRMSEHQQRKGLQA</sequence>
<feature type="transmembrane region" description="Helical" evidence="6">
    <location>
        <begin position="338"/>
        <end position="358"/>
    </location>
</feature>
<dbReference type="OrthoDB" id="4078873at2759"/>
<keyword evidence="4 6" id="KW-0472">Membrane</keyword>
<evidence type="ECO:0000313" key="7">
    <source>
        <dbReference type="EMBL" id="KAJ4365004.1"/>
    </source>
</evidence>
<evidence type="ECO:0000256" key="4">
    <source>
        <dbReference type="ARBA" id="ARBA00023136"/>
    </source>
</evidence>
<feature type="transmembrane region" description="Helical" evidence="6">
    <location>
        <begin position="444"/>
        <end position="463"/>
    </location>
</feature>
<feature type="transmembrane region" description="Helical" evidence="6">
    <location>
        <begin position="194"/>
        <end position="212"/>
    </location>
</feature>
<evidence type="ECO:0000313" key="8">
    <source>
        <dbReference type="Proteomes" id="UP001140560"/>
    </source>
</evidence>
<dbReference type="Gene3D" id="1.20.1250.20">
    <property type="entry name" value="MFS general substrate transporter like domains"/>
    <property type="match status" value="2"/>
</dbReference>
<evidence type="ECO:0000256" key="6">
    <source>
        <dbReference type="SAM" id="Phobius"/>
    </source>
</evidence>
<feature type="transmembrane region" description="Helical" evidence="6">
    <location>
        <begin position="378"/>
        <end position="395"/>
    </location>
</feature>
<dbReference type="SUPFAM" id="SSF103473">
    <property type="entry name" value="MFS general substrate transporter"/>
    <property type="match status" value="2"/>
</dbReference>
<feature type="transmembrane region" description="Helical" evidence="6">
    <location>
        <begin position="131"/>
        <end position="153"/>
    </location>
</feature>
<feature type="transmembrane region" description="Helical" evidence="6">
    <location>
        <begin position="309"/>
        <end position="331"/>
    </location>
</feature>
<feature type="transmembrane region" description="Helical" evidence="6">
    <location>
        <begin position="253"/>
        <end position="276"/>
    </location>
</feature>
<organism evidence="7 8">
    <name type="scientific">Neocucurbitaria cava</name>
    <dbReference type="NCBI Taxonomy" id="798079"/>
    <lineage>
        <taxon>Eukaryota</taxon>
        <taxon>Fungi</taxon>
        <taxon>Dikarya</taxon>
        <taxon>Ascomycota</taxon>
        <taxon>Pezizomycotina</taxon>
        <taxon>Dothideomycetes</taxon>
        <taxon>Pleosporomycetidae</taxon>
        <taxon>Pleosporales</taxon>
        <taxon>Pleosporineae</taxon>
        <taxon>Cucurbitariaceae</taxon>
        <taxon>Neocucurbitaria</taxon>
    </lineage>
</organism>
<keyword evidence="3 6" id="KW-1133">Transmembrane helix</keyword>
<dbReference type="InterPro" id="IPR011701">
    <property type="entry name" value="MFS"/>
</dbReference>
<feature type="compositionally biased region" description="Basic and acidic residues" evidence="5">
    <location>
        <begin position="51"/>
        <end position="66"/>
    </location>
</feature>
<evidence type="ECO:0000256" key="5">
    <source>
        <dbReference type="SAM" id="MobiDB-lite"/>
    </source>
</evidence>
<keyword evidence="8" id="KW-1185">Reference proteome</keyword>
<dbReference type="PANTHER" id="PTHR23501">
    <property type="entry name" value="MAJOR FACILITATOR SUPERFAMILY"/>
    <property type="match status" value="1"/>
</dbReference>
<name>A0A9W8Y1T0_9PLEO</name>
<proteinExistence type="predicted"/>
<feature type="transmembrane region" description="Helical" evidence="6">
    <location>
        <begin position="165"/>
        <end position="182"/>
    </location>
</feature>
<evidence type="ECO:0000256" key="1">
    <source>
        <dbReference type="ARBA" id="ARBA00004141"/>
    </source>
</evidence>
<dbReference type="GO" id="GO:0022857">
    <property type="term" value="F:transmembrane transporter activity"/>
    <property type="evidence" value="ECO:0007669"/>
    <property type="project" value="InterPro"/>
</dbReference>
<evidence type="ECO:0000256" key="3">
    <source>
        <dbReference type="ARBA" id="ARBA00022989"/>
    </source>
</evidence>
<keyword evidence="2 6" id="KW-0812">Transmembrane</keyword>
<dbReference type="GO" id="GO:0005886">
    <property type="term" value="C:plasma membrane"/>
    <property type="evidence" value="ECO:0007669"/>
    <property type="project" value="TreeGrafter"/>
</dbReference>
<reference evidence="7" key="1">
    <citation type="submission" date="2022-10" db="EMBL/GenBank/DDBJ databases">
        <title>Tapping the CABI collections for fungal endophytes: first genome assemblies for Collariella, Neodidymelliopsis, Ascochyta clinopodiicola, Didymella pomorum, Didymosphaeria variabile, Neocosmospora piperis and Neocucurbitaria cava.</title>
        <authorList>
            <person name="Hill R."/>
        </authorList>
    </citation>
    <scope>NUCLEOTIDE SEQUENCE</scope>
    <source>
        <strain evidence="7">IMI 356814</strain>
    </source>
</reference>
<dbReference type="EMBL" id="JAPEUY010000016">
    <property type="protein sequence ID" value="KAJ4365004.1"/>
    <property type="molecule type" value="Genomic_DNA"/>
</dbReference>
<gene>
    <name evidence="7" type="ORF">N0V83_008620</name>
</gene>
<dbReference type="PANTHER" id="PTHR23501:SF107">
    <property type="entry name" value="TRANSPORTER, PUTATIVE (AFU_ORTHOLOGUE AFUA_7G04730)-RELATED"/>
    <property type="match status" value="1"/>
</dbReference>
<feature type="transmembrane region" description="Helical" evidence="6">
    <location>
        <begin position="416"/>
        <end position="438"/>
    </location>
</feature>
<comment type="subcellular location">
    <subcellularLocation>
        <location evidence="1">Membrane</location>
        <topology evidence="1">Multi-pass membrane protein</topology>
    </subcellularLocation>
</comment>
<feature type="region of interest" description="Disordered" evidence="5">
    <location>
        <begin position="51"/>
        <end position="74"/>
    </location>
</feature>
<evidence type="ECO:0000256" key="2">
    <source>
        <dbReference type="ARBA" id="ARBA00022692"/>
    </source>
</evidence>
<dbReference type="InterPro" id="IPR036259">
    <property type="entry name" value="MFS_trans_sf"/>
</dbReference>
<dbReference type="Proteomes" id="UP001140560">
    <property type="component" value="Unassembled WGS sequence"/>
</dbReference>
<accession>A0A9W8Y1T0</accession>
<feature type="transmembrane region" description="Helical" evidence="6">
    <location>
        <begin position="583"/>
        <end position="602"/>
    </location>
</feature>
<dbReference type="Pfam" id="PF07690">
    <property type="entry name" value="MFS_1"/>
    <property type="match status" value="1"/>
</dbReference>
<comment type="caution">
    <text evidence="7">The sequence shown here is derived from an EMBL/GenBank/DDBJ whole genome shotgun (WGS) entry which is preliminary data.</text>
</comment>
<dbReference type="AlphaFoldDB" id="A0A9W8Y1T0"/>